<evidence type="ECO:0000256" key="8">
    <source>
        <dbReference type="SAM" id="SignalP"/>
    </source>
</evidence>
<dbReference type="Pfam" id="PF00884">
    <property type="entry name" value="Sulfatase"/>
    <property type="match status" value="1"/>
</dbReference>
<dbReference type="FunFam" id="3.30.1120.10:FF:000008">
    <property type="entry name" value="Arylsulfatase"/>
    <property type="match status" value="1"/>
</dbReference>
<dbReference type="Gene3D" id="2.115.10.20">
    <property type="entry name" value="Glycosyl hydrolase domain, family 43"/>
    <property type="match status" value="2"/>
</dbReference>
<dbReference type="eggNOG" id="COG3119">
    <property type="taxonomic scope" value="Bacteria"/>
</dbReference>
<proteinExistence type="inferred from homology"/>
<keyword evidence="8" id="KW-0732">Signal</keyword>
<organism evidence="10 11">
    <name type="scientific">Bacteroides stercorirosoris</name>
    <dbReference type="NCBI Taxonomy" id="871324"/>
    <lineage>
        <taxon>Bacteria</taxon>
        <taxon>Pseudomonadati</taxon>
        <taxon>Bacteroidota</taxon>
        <taxon>Bacteroidia</taxon>
        <taxon>Bacteroidales</taxon>
        <taxon>Bacteroidaceae</taxon>
        <taxon>Bacteroides</taxon>
    </lineage>
</organism>
<keyword evidence="3" id="KW-0479">Metal-binding</keyword>
<dbReference type="PANTHER" id="PTHR42693">
    <property type="entry name" value="ARYLSULFATASE FAMILY MEMBER"/>
    <property type="match status" value="1"/>
</dbReference>
<feature type="modified residue" description="3-oxoalanine (Ser)" evidence="7">
    <location>
        <position position="69"/>
    </location>
</feature>
<dbReference type="InterPro" id="IPR024607">
    <property type="entry name" value="Sulfatase_CS"/>
</dbReference>
<evidence type="ECO:0000256" key="7">
    <source>
        <dbReference type="PIRSR" id="PIRSR600917-52"/>
    </source>
</evidence>
<dbReference type="InterPro" id="IPR023296">
    <property type="entry name" value="Glyco_hydro_beta-prop_sf"/>
</dbReference>
<evidence type="ECO:0000259" key="9">
    <source>
        <dbReference type="Pfam" id="PF00884"/>
    </source>
</evidence>
<dbReference type="EMBL" id="FQZN01000001">
    <property type="protein sequence ID" value="SHI33589.1"/>
    <property type="molecule type" value="Genomic_DNA"/>
</dbReference>
<comment type="similarity">
    <text evidence="2">Belongs to the glycosyl hydrolase 43 family.</text>
</comment>
<dbReference type="CDD" id="cd16025">
    <property type="entry name" value="PAS_like"/>
    <property type="match status" value="1"/>
</dbReference>
<dbReference type="PANTHER" id="PTHR42693:SF53">
    <property type="entry name" value="ENDO-4-O-SULFATASE"/>
    <property type="match status" value="1"/>
</dbReference>
<evidence type="ECO:0000256" key="3">
    <source>
        <dbReference type="ARBA" id="ARBA00022723"/>
    </source>
</evidence>
<accession>A0A1M6AAV0</accession>
<keyword evidence="5" id="KW-0106">Calcium</keyword>
<sequence length="829" mass="94333">MRKSIIALTPLMIAPLCWAQEKPNVVIFLVDDMGYSDIGCYGGEIMTPNLDKLASTGVRFTQFYNTSRSCPARASLMTGLYQHQAGIGQMSEDPGTFKKETQRDINDWGSEGYQGYLNRNCVTIAEVLKENGYHTYMAGKWHLGMHGQEKWPLQRGFERFYGILAGAASYLRPEGGRGLTLDNEHLPAPESPYYTTDAFTDHALQFVGEQKDDKPFFLYLAFNAPHWPLQAKEEDIQKFTKLYRSKGWDKIRQERYNRMQKMGIIDKNVGFAEWENRSWDELTEKEKDESAYRMAVYAAQVHCVDYNVGKVIDYLKKTKQLDNTLILFLADNGACAEPYLELGGGKQEDINNPACNNMPSYGRAWAQTSNTPFRKYKCRSYEGGISTPLIFSWNKKLGNRHGNLCTIPGYLPDIMPTVLEATGAAYPETYHGGNKIHPLVGTSLFPAITEKVPSLHEYMYWEHQGNRAIRYGNWKAIRDEAGTEWELYDIVKDRTEKNNLASQHPDVLKKLRNEWEYWAIKYNVLPKHQDSPMLFADTTRTGRPFSKDPHVIPFHGKYLMYYSVPPKGNSGWGIGIAESTDLTQWKPIGSLSPAADYEAKGLCAPGALVRNDTIHLFYQTYGNDKKDAICHAWSVDGVNFTRNATNPIFAPKAGDWNCGRAIDAEVIFAKGKYFLYYATRTPDYVKQIVGVATAPAGTNFNRETWTEACDRAILVPEWPWEETCIEAPSVVEMNGTLYMFYAGAYNNRPQQIGLATSTDGIHWRKVSNKPFLANGDPGAWNYCESGHPHIFKDKDGQTYLFYQGNEDFGRTWFLSQRKIIWRDGFPQLK</sequence>
<name>A0A1M6AAV0_9BACE</name>
<dbReference type="SUPFAM" id="SSF53649">
    <property type="entry name" value="Alkaline phosphatase-like"/>
    <property type="match status" value="1"/>
</dbReference>
<evidence type="ECO:0000256" key="2">
    <source>
        <dbReference type="ARBA" id="ARBA00009865"/>
    </source>
</evidence>
<dbReference type="InterPro" id="IPR006710">
    <property type="entry name" value="Glyco_hydro_43"/>
</dbReference>
<dbReference type="GO" id="GO:0004553">
    <property type="term" value="F:hydrolase activity, hydrolyzing O-glycosyl compounds"/>
    <property type="evidence" value="ECO:0007669"/>
    <property type="project" value="InterPro"/>
</dbReference>
<dbReference type="Pfam" id="PF04616">
    <property type="entry name" value="Glyco_hydro_43"/>
    <property type="match status" value="1"/>
</dbReference>
<protein>
    <submittedName>
        <fullName evidence="10">Arylsulfatase A</fullName>
    </submittedName>
</protein>
<dbReference type="Proteomes" id="UP000184192">
    <property type="component" value="Unassembled WGS sequence"/>
</dbReference>
<dbReference type="Gene3D" id="3.30.1120.10">
    <property type="match status" value="1"/>
</dbReference>
<reference evidence="11" key="1">
    <citation type="submission" date="2016-11" db="EMBL/GenBank/DDBJ databases">
        <authorList>
            <person name="Varghese N."/>
            <person name="Submissions S."/>
        </authorList>
    </citation>
    <scope>NUCLEOTIDE SEQUENCE [LARGE SCALE GENOMIC DNA]</scope>
    <source>
        <strain evidence="11">DSM 26884</strain>
    </source>
</reference>
<dbReference type="AlphaFoldDB" id="A0A1M6AAV0"/>
<evidence type="ECO:0000256" key="1">
    <source>
        <dbReference type="ARBA" id="ARBA00008779"/>
    </source>
</evidence>
<dbReference type="InterPro" id="IPR050738">
    <property type="entry name" value="Sulfatase"/>
</dbReference>
<evidence type="ECO:0000256" key="4">
    <source>
        <dbReference type="ARBA" id="ARBA00022801"/>
    </source>
</evidence>
<dbReference type="InterPro" id="IPR017850">
    <property type="entry name" value="Alkaline_phosphatase_core_sf"/>
</dbReference>
<feature type="chain" id="PRO_5009915671" evidence="8">
    <location>
        <begin position="20"/>
        <end position="829"/>
    </location>
</feature>
<comment type="PTM">
    <text evidence="7">The conversion to 3-oxoalanine (also known as C-formylglycine, FGly), of a serine or cysteine residue in prokaryotes and of a cysteine residue in eukaryotes, is critical for catalytic activity.</text>
</comment>
<dbReference type="GO" id="GO:0046872">
    <property type="term" value="F:metal ion binding"/>
    <property type="evidence" value="ECO:0007669"/>
    <property type="project" value="UniProtKB-KW"/>
</dbReference>
<dbReference type="SUPFAM" id="SSF75005">
    <property type="entry name" value="Arabinanase/levansucrase/invertase"/>
    <property type="match status" value="1"/>
</dbReference>
<comment type="similarity">
    <text evidence="1">Belongs to the sulfatase family.</text>
</comment>
<dbReference type="GO" id="GO:0005975">
    <property type="term" value="P:carbohydrate metabolic process"/>
    <property type="evidence" value="ECO:0007669"/>
    <property type="project" value="InterPro"/>
</dbReference>
<dbReference type="FunFam" id="3.40.720.10:FF:000047">
    <property type="entry name" value="Arylsulfatase"/>
    <property type="match status" value="1"/>
</dbReference>
<dbReference type="InterPro" id="IPR000917">
    <property type="entry name" value="Sulfatase_N"/>
</dbReference>
<keyword evidence="11" id="KW-1185">Reference proteome</keyword>
<evidence type="ECO:0000313" key="11">
    <source>
        <dbReference type="Proteomes" id="UP000184192"/>
    </source>
</evidence>
<keyword evidence="6" id="KW-0326">Glycosidase</keyword>
<dbReference type="Gene3D" id="3.40.720.10">
    <property type="entry name" value="Alkaline Phosphatase, subunit A"/>
    <property type="match status" value="1"/>
</dbReference>
<keyword evidence="4" id="KW-0378">Hydrolase</keyword>
<evidence type="ECO:0000313" key="10">
    <source>
        <dbReference type="EMBL" id="SHI33589.1"/>
    </source>
</evidence>
<evidence type="ECO:0000256" key="5">
    <source>
        <dbReference type="ARBA" id="ARBA00022837"/>
    </source>
</evidence>
<feature type="signal peptide" evidence="8">
    <location>
        <begin position="1"/>
        <end position="19"/>
    </location>
</feature>
<dbReference type="GO" id="GO:0004065">
    <property type="term" value="F:arylsulfatase activity"/>
    <property type="evidence" value="ECO:0007669"/>
    <property type="project" value="TreeGrafter"/>
</dbReference>
<feature type="domain" description="Sulfatase N-terminal" evidence="9">
    <location>
        <begin position="23"/>
        <end position="423"/>
    </location>
</feature>
<dbReference type="PROSITE" id="PS00149">
    <property type="entry name" value="SULFATASE_2"/>
    <property type="match status" value="1"/>
</dbReference>
<gene>
    <name evidence="10" type="ORF">SAMN05444350_101151</name>
</gene>
<evidence type="ECO:0000256" key="6">
    <source>
        <dbReference type="ARBA" id="ARBA00023295"/>
    </source>
</evidence>